<protein>
    <recommendedName>
        <fullName evidence="3">Phospholipase/carboxylesterase/thioesterase domain-containing protein</fullName>
    </recommendedName>
</protein>
<organism evidence="1 2">
    <name type="scientific">Enterococcus faecium SD2A-2</name>
    <dbReference type="NCBI Taxonomy" id="1244154"/>
    <lineage>
        <taxon>Bacteria</taxon>
        <taxon>Bacillati</taxon>
        <taxon>Bacillota</taxon>
        <taxon>Bacilli</taxon>
        <taxon>Lactobacillales</taxon>
        <taxon>Enterococcaceae</taxon>
        <taxon>Enterococcus</taxon>
    </lineage>
</organism>
<evidence type="ECO:0008006" key="3">
    <source>
        <dbReference type="Google" id="ProtNLM"/>
    </source>
</evidence>
<gene>
    <name evidence="1" type="ORF">D356_00949</name>
</gene>
<evidence type="ECO:0000313" key="1">
    <source>
        <dbReference type="EMBL" id="EPI13963.1"/>
    </source>
</evidence>
<evidence type="ECO:0000313" key="2">
    <source>
        <dbReference type="Proteomes" id="UP000014622"/>
    </source>
</evidence>
<name>A0AB73AAW1_ENTFC</name>
<proteinExistence type="predicted"/>
<dbReference type="EMBL" id="ATIT01000068">
    <property type="protein sequence ID" value="EPI13963.1"/>
    <property type="molecule type" value="Genomic_DNA"/>
</dbReference>
<accession>A0AB73AAW1</accession>
<sequence length="59" mass="6621">MTYIFEKGTSGKHLILLHGTGGDEHSLLDIAHFLAPNSTLLSFRGTVQEDGMNRFFKRN</sequence>
<reference evidence="1 2" key="1">
    <citation type="submission" date="2013-06" db="EMBL/GenBank/DDBJ databases">
        <authorList>
            <person name="Weinstock G."/>
            <person name="Sodergren E."/>
            <person name="Lobos E.A."/>
            <person name="Fulton L."/>
            <person name="Fulton R."/>
            <person name="Courtney L."/>
            <person name="Fronick C."/>
            <person name="O'Laughlin M."/>
            <person name="Godfrey J."/>
            <person name="Wilson R.M."/>
            <person name="Miner T."/>
            <person name="Farmer C."/>
            <person name="Delehaunty K."/>
            <person name="Cordes M."/>
            <person name="Minx P."/>
            <person name="Tomlinson C."/>
            <person name="Chen J."/>
            <person name="Wollam A."/>
            <person name="Pepin K.H."/>
            <person name="Bhonagiri V."/>
            <person name="Zhang X."/>
            <person name="Warren W."/>
            <person name="Mitreva M."/>
            <person name="Mardis E.R."/>
            <person name="Wilson R.K."/>
        </authorList>
    </citation>
    <scope>NUCLEOTIDE SEQUENCE [LARGE SCALE GENOMIC DNA]</scope>
    <source>
        <strain evidence="1 2">SD2A-2</strain>
    </source>
</reference>
<dbReference type="SUPFAM" id="SSF53474">
    <property type="entry name" value="alpha/beta-Hydrolases"/>
    <property type="match status" value="1"/>
</dbReference>
<dbReference type="InterPro" id="IPR029058">
    <property type="entry name" value="AB_hydrolase_fold"/>
</dbReference>
<dbReference type="Gene3D" id="3.40.50.1820">
    <property type="entry name" value="alpha/beta hydrolase"/>
    <property type="match status" value="1"/>
</dbReference>
<dbReference type="Proteomes" id="UP000014622">
    <property type="component" value="Unassembled WGS sequence"/>
</dbReference>
<dbReference type="AlphaFoldDB" id="A0AB73AAW1"/>
<comment type="caution">
    <text evidence="1">The sequence shown here is derived from an EMBL/GenBank/DDBJ whole genome shotgun (WGS) entry which is preliminary data.</text>
</comment>